<dbReference type="PANTHER" id="PTHR15615:SF108">
    <property type="entry name" value="PROTEIN CNPPD1"/>
    <property type="match status" value="1"/>
</dbReference>
<evidence type="ECO:0000313" key="3">
    <source>
        <dbReference type="Proteomes" id="UP000308652"/>
    </source>
</evidence>
<proteinExistence type="predicted"/>
<keyword evidence="3" id="KW-1185">Reference proteome</keyword>
<dbReference type="Gene3D" id="1.10.472.10">
    <property type="entry name" value="Cyclin-like"/>
    <property type="match status" value="1"/>
</dbReference>
<dbReference type="Pfam" id="PF00134">
    <property type="entry name" value="Cyclin_N"/>
    <property type="match status" value="1"/>
</dbReference>
<dbReference type="GO" id="GO:0016538">
    <property type="term" value="F:cyclin-dependent protein serine/threonine kinase regulator activity"/>
    <property type="evidence" value="ECO:0007669"/>
    <property type="project" value="TreeGrafter"/>
</dbReference>
<dbReference type="AlphaFoldDB" id="A0A5C3LMV0"/>
<dbReference type="SUPFAM" id="SSF47954">
    <property type="entry name" value="Cyclin-like"/>
    <property type="match status" value="1"/>
</dbReference>
<sequence>PFYGHEVIARICARFITSLFACPELPPSSMQSQQKLPYFIAYALHRTKLHGSVTFAALMLLSRLKNRFPTVRGSSGHRLFITAFMIASKVICDDTYSNKSWRIVAQRMFTIREINQMERDMCYYLDWELVVDNAMLHQFELAVTANFSKDSSNYPTFPAFMVSKRAQRSAASSSATWVP</sequence>
<feature type="non-terminal residue" evidence="2">
    <location>
        <position position="1"/>
    </location>
</feature>
<evidence type="ECO:0000313" key="2">
    <source>
        <dbReference type="EMBL" id="TFK33907.1"/>
    </source>
</evidence>
<accession>A0A5C3LMV0</accession>
<dbReference type="Proteomes" id="UP000308652">
    <property type="component" value="Unassembled WGS sequence"/>
</dbReference>
<protein>
    <recommendedName>
        <fullName evidence="1">Cyclin N-terminal domain-containing protein</fullName>
    </recommendedName>
</protein>
<dbReference type="InterPro" id="IPR006671">
    <property type="entry name" value="Cyclin_N"/>
</dbReference>
<dbReference type="GO" id="GO:0005634">
    <property type="term" value="C:nucleus"/>
    <property type="evidence" value="ECO:0007669"/>
    <property type="project" value="TreeGrafter"/>
</dbReference>
<dbReference type="OrthoDB" id="244495at2759"/>
<feature type="non-terminal residue" evidence="2">
    <location>
        <position position="179"/>
    </location>
</feature>
<dbReference type="STRING" id="68775.A0A5C3LMV0"/>
<name>A0A5C3LMV0_9AGAR</name>
<dbReference type="EMBL" id="ML213639">
    <property type="protein sequence ID" value="TFK33907.1"/>
    <property type="molecule type" value="Genomic_DNA"/>
</dbReference>
<organism evidence="2 3">
    <name type="scientific">Crucibulum laeve</name>
    <dbReference type="NCBI Taxonomy" id="68775"/>
    <lineage>
        <taxon>Eukaryota</taxon>
        <taxon>Fungi</taxon>
        <taxon>Dikarya</taxon>
        <taxon>Basidiomycota</taxon>
        <taxon>Agaricomycotina</taxon>
        <taxon>Agaricomycetes</taxon>
        <taxon>Agaricomycetidae</taxon>
        <taxon>Agaricales</taxon>
        <taxon>Agaricineae</taxon>
        <taxon>Nidulariaceae</taxon>
        <taxon>Crucibulum</taxon>
    </lineage>
</organism>
<reference evidence="2 3" key="1">
    <citation type="journal article" date="2019" name="Nat. Ecol. Evol.">
        <title>Megaphylogeny resolves global patterns of mushroom evolution.</title>
        <authorList>
            <person name="Varga T."/>
            <person name="Krizsan K."/>
            <person name="Foldi C."/>
            <person name="Dima B."/>
            <person name="Sanchez-Garcia M."/>
            <person name="Sanchez-Ramirez S."/>
            <person name="Szollosi G.J."/>
            <person name="Szarkandi J.G."/>
            <person name="Papp V."/>
            <person name="Albert L."/>
            <person name="Andreopoulos W."/>
            <person name="Angelini C."/>
            <person name="Antonin V."/>
            <person name="Barry K.W."/>
            <person name="Bougher N.L."/>
            <person name="Buchanan P."/>
            <person name="Buyck B."/>
            <person name="Bense V."/>
            <person name="Catcheside P."/>
            <person name="Chovatia M."/>
            <person name="Cooper J."/>
            <person name="Damon W."/>
            <person name="Desjardin D."/>
            <person name="Finy P."/>
            <person name="Geml J."/>
            <person name="Haridas S."/>
            <person name="Hughes K."/>
            <person name="Justo A."/>
            <person name="Karasinski D."/>
            <person name="Kautmanova I."/>
            <person name="Kiss B."/>
            <person name="Kocsube S."/>
            <person name="Kotiranta H."/>
            <person name="LaButti K.M."/>
            <person name="Lechner B.E."/>
            <person name="Liimatainen K."/>
            <person name="Lipzen A."/>
            <person name="Lukacs Z."/>
            <person name="Mihaltcheva S."/>
            <person name="Morgado L.N."/>
            <person name="Niskanen T."/>
            <person name="Noordeloos M.E."/>
            <person name="Ohm R.A."/>
            <person name="Ortiz-Santana B."/>
            <person name="Ovrebo C."/>
            <person name="Racz N."/>
            <person name="Riley R."/>
            <person name="Savchenko A."/>
            <person name="Shiryaev A."/>
            <person name="Soop K."/>
            <person name="Spirin V."/>
            <person name="Szebenyi C."/>
            <person name="Tomsovsky M."/>
            <person name="Tulloss R.E."/>
            <person name="Uehling J."/>
            <person name="Grigoriev I.V."/>
            <person name="Vagvolgyi C."/>
            <person name="Papp T."/>
            <person name="Martin F.M."/>
            <person name="Miettinen O."/>
            <person name="Hibbett D.S."/>
            <person name="Nagy L.G."/>
        </authorList>
    </citation>
    <scope>NUCLEOTIDE SEQUENCE [LARGE SCALE GENOMIC DNA]</scope>
    <source>
        <strain evidence="2 3">CBS 166.37</strain>
    </source>
</reference>
<dbReference type="GO" id="GO:0000307">
    <property type="term" value="C:cyclin-dependent protein kinase holoenzyme complex"/>
    <property type="evidence" value="ECO:0007669"/>
    <property type="project" value="TreeGrafter"/>
</dbReference>
<dbReference type="InterPro" id="IPR013922">
    <property type="entry name" value="Cyclin_PHO80-like"/>
</dbReference>
<evidence type="ECO:0000259" key="1">
    <source>
        <dbReference type="Pfam" id="PF00134"/>
    </source>
</evidence>
<dbReference type="PANTHER" id="PTHR15615">
    <property type="match status" value="1"/>
</dbReference>
<dbReference type="CDD" id="cd20557">
    <property type="entry name" value="CYCLIN_ScPCL1-like"/>
    <property type="match status" value="1"/>
</dbReference>
<feature type="domain" description="Cyclin N-terminal" evidence="1">
    <location>
        <begin position="33"/>
        <end position="129"/>
    </location>
</feature>
<dbReference type="InterPro" id="IPR036915">
    <property type="entry name" value="Cyclin-like_sf"/>
</dbReference>
<dbReference type="GO" id="GO:0019901">
    <property type="term" value="F:protein kinase binding"/>
    <property type="evidence" value="ECO:0007669"/>
    <property type="project" value="InterPro"/>
</dbReference>
<gene>
    <name evidence="2" type="ORF">BDQ12DRAFT_585610</name>
</gene>